<dbReference type="EMBL" id="BMNK01000009">
    <property type="protein sequence ID" value="GGP10995.1"/>
    <property type="molecule type" value="Genomic_DNA"/>
</dbReference>
<dbReference type="SUPFAM" id="SSF53850">
    <property type="entry name" value="Periplasmic binding protein-like II"/>
    <property type="match status" value="1"/>
</dbReference>
<gene>
    <name evidence="3" type="ORF">GCM10012278_52870</name>
</gene>
<sequence length="553" mass="61189">MESSWKGRAASNAAVHPRRGLGVKRRPLLAAALVTALTLTGCGGGGGTGGSTDSGAAAPVGAPKPGGTAVLQLPSEITNGLNPLISSDPTLNTLLSGSVYGKLIDIKVGPNVKAWELEPDLAESWEVAKDGKSYTFKLRKDVRWHNIAPVNGRAFVADDVVATFEALKKATRVHQWMIEPVTSIEAPDEHTVVFKLSKPYAPMLDYLAYHFNMILPREGVEGKFDLATQAIGTGPFMLDKHTPDVEWVFKKNPDYYIKGKPYVDVIKRPIMTDIAAVTAALRSGRLDSGTTSDQNVAKQLGEQGLKVAETPGAPVSFFINPKVEPFDDLKVRQAVAQAIDWVGMGENIRGKFNLTSLVRPDTSAAALTRDEVLKLRPYDPENAKKLLAEAGLPNGFSTKLMVQRVDDEDVREAQWMQEDLAKVGIKMELEMVDPATGIDRRRKHDFPMAKALRGVHLPDQVWRDFEKESLENYTSVDDAELYELLAQSRAEQDEDKRNEIYRKMQTRMETEIVQVLYPIQKFDYGITGARVQGLYESPIYHGRRLADMWLNES</sequence>
<proteinExistence type="predicted"/>
<reference evidence="3" key="2">
    <citation type="submission" date="2020-09" db="EMBL/GenBank/DDBJ databases">
        <authorList>
            <person name="Sun Q."/>
            <person name="Zhou Y."/>
        </authorList>
    </citation>
    <scope>NUCLEOTIDE SEQUENCE</scope>
    <source>
        <strain evidence="3">CGMCC 4.7430</strain>
    </source>
</reference>
<dbReference type="Gene3D" id="3.10.105.10">
    <property type="entry name" value="Dipeptide-binding Protein, Domain 3"/>
    <property type="match status" value="1"/>
</dbReference>
<dbReference type="InterPro" id="IPR030678">
    <property type="entry name" value="Peptide/Ni-bd"/>
</dbReference>
<reference evidence="3" key="1">
    <citation type="journal article" date="2014" name="Int. J. Syst. Evol. Microbiol.">
        <title>Complete genome sequence of Corynebacterium casei LMG S-19264T (=DSM 44701T), isolated from a smear-ripened cheese.</title>
        <authorList>
            <consortium name="US DOE Joint Genome Institute (JGI-PGF)"/>
            <person name="Walter F."/>
            <person name="Albersmeier A."/>
            <person name="Kalinowski J."/>
            <person name="Ruckert C."/>
        </authorList>
    </citation>
    <scope>NUCLEOTIDE SEQUENCE</scope>
    <source>
        <strain evidence="3">CGMCC 4.7430</strain>
    </source>
</reference>
<dbReference type="GO" id="GO:1904680">
    <property type="term" value="F:peptide transmembrane transporter activity"/>
    <property type="evidence" value="ECO:0007669"/>
    <property type="project" value="TreeGrafter"/>
</dbReference>
<dbReference type="GO" id="GO:0042597">
    <property type="term" value="C:periplasmic space"/>
    <property type="evidence" value="ECO:0007669"/>
    <property type="project" value="UniProtKB-ARBA"/>
</dbReference>
<evidence type="ECO:0000313" key="4">
    <source>
        <dbReference type="Proteomes" id="UP000660745"/>
    </source>
</evidence>
<keyword evidence="1" id="KW-0732">Signal</keyword>
<dbReference type="Gene3D" id="3.40.190.10">
    <property type="entry name" value="Periplasmic binding protein-like II"/>
    <property type="match status" value="1"/>
</dbReference>
<evidence type="ECO:0000259" key="2">
    <source>
        <dbReference type="Pfam" id="PF00496"/>
    </source>
</evidence>
<dbReference type="Pfam" id="PF00496">
    <property type="entry name" value="SBP_bac_5"/>
    <property type="match status" value="1"/>
</dbReference>
<dbReference type="GO" id="GO:0043190">
    <property type="term" value="C:ATP-binding cassette (ABC) transporter complex"/>
    <property type="evidence" value="ECO:0007669"/>
    <property type="project" value="InterPro"/>
</dbReference>
<accession>A0A918AAI0</accession>
<name>A0A918AAI0_9ACTN</name>
<protein>
    <submittedName>
        <fullName evidence="3">ABC transporter substrate-binding protein</fullName>
    </submittedName>
</protein>
<organism evidence="3 4">
    <name type="scientific">Nonomuraea glycinis</name>
    <dbReference type="NCBI Taxonomy" id="2047744"/>
    <lineage>
        <taxon>Bacteria</taxon>
        <taxon>Bacillati</taxon>
        <taxon>Actinomycetota</taxon>
        <taxon>Actinomycetes</taxon>
        <taxon>Streptosporangiales</taxon>
        <taxon>Streptosporangiaceae</taxon>
        <taxon>Nonomuraea</taxon>
    </lineage>
</organism>
<dbReference type="CDD" id="cd00995">
    <property type="entry name" value="PBP2_NikA_DppA_OppA_like"/>
    <property type="match status" value="1"/>
</dbReference>
<dbReference type="Proteomes" id="UP000660745">
    <property type="component" value="Unassembled WGS sequence"/>
</dbReference>
<dbReference type="InterPro" id="IPR039424">
    <property type="entry name" value="SBP_5"/>
</dbReference>
<evidence type="ECO:0000313" key="3">
    <source>
        <dbReference type="EMBL" id="GGP10995.1"/>
    </source>
</evidence>
<keyword evidence="4" id="KW-1185">Reference proteome</keyword>
<dbReference type="AlphaFoldDB" id="A0A918AAI0"/>
<dbReference type="PANTHER" id="PTHR30290:SF38">
    <property type="entry name" value="D,D-DIPEPTIDE-BINDING PERIPLASMIC PROTEIN DDPA-RELATED"/>
    <property type="match status" value="1"/>
</dbReference>
<evidence type="ECO:0000256" key="1">
    <source>
        <dbReference type="ARBA" id="ARBA00022729"/>
    </source>
</evidence>
<feature type="domain" description="Solute-binding protein family 5" evidence="2">
    <location>
        <begin position="116"/>
        <end position="449"/>
    </location>
</feature>
<comment type="caution">
    <text evidence="3">The sequence shown here is derived from an EMBL/GenBank/DDBJ whole genome shotgun (WGS) entry which is preliminary data.</text>
</comment>
<dbReference type="GO" id="GO:0015833">
    <property type="term" value="P:peptide transport"/>
    <property type="evidence" value="ECO:0007669"/>
    <property type="project" value="TreeGrafter"/>
</dbReference>
<dbReference type="InterPro" id="IPR000914">
    <property type="entry name" value="SBP_5_dom"/>
</dbReference>
<dbReference type="PANTHER" id="PTHR30290">
    <property type="entry name" value="PERIPLASMIC BINDING COMPONENT OF ABC TRANSPORTER"/>
    <property type="match status" value="1"/>
</dbReference>
<dbReference type="PIRSF" id="PIRSF002741">
    <property type="entry name" value="MppA"/>
    <property type="match status" value="1"/>
</dbReference>